<dbReference type="EMBL" id="MOBX01000013">
    <property type="protein sequence ID" value="RON80692.1"/>
    <property type="molecule type" value="Genomic_DNA"/>
</dbReference>
<accession>A0A423MBN1</accession>
<proteinExistence type="predicted"/>
<gene>
    <name evidence="1" type="ORF">BK670_10840</name>
</gene>
<evidence type="ECO:0000313" key="1">
    <source>
        <dbReference type="EMBL" id="RON80692.1"/>
    </source>
</evidence>
<evidence type="ECO:0000313" key="2">
    <source>
        <dbReference type="Proteomes" id="UP000285378"/>
    </source>
</evidence>
<dbReference type="AlphaFoldDB" id="A0A423MBN1"/>
<reference evidence="1 2" key="1">
    <citation type="submission" date="2016-10" db="EMBL/GenBank/DDBJ databases">
        <title>Comparative genome analysis of multiple Pseudomonas spp. focuses on biocontrol and plant growth promoting traits.</title>
        <authorList>
            <person name="Tao X.-Y."/>
            <person name="Taylor C.G."/>
        </authorList>
    </citation>
    <scope>NUCLEOTIDE SEQUENCE [LARGE SCALE GENOMIC DNA]</scope>
    <source>
        <strain evidence="1 2">28B5</strain>
    </source>
</reference>
<dbReference type="OrthoDB" id="9972344at2"/>
<name>A0A423MBN1_PSEFL</name>
<organism evidence="1 2">
    <name type="scientific">Pseudomonas fluorescens</name>
    <dbReference type="NCBI Taxonomy" id="294"/>
    <lineage>
        <taxon>Bacteria</taxon>
        <taxon>Pseudomonadati</taxon>
        <taxon>Pseudomonadota</taxon>
        <taxon>Gammaproteobacteria</taxon>
        <taxon>Pseudomonadales</taxon>
        <taxon>Pseudomonadaceae</taxon>
        <taxon>Pseudomonas</taxon>
    </lineage>
</organism>
<comment type="caution">
    <text evidence="1">The sequence shown here is derived from an EMBL/GenBank/DDBJ whole genome shotgun (WGS) entry which is preliminary data.</text>
</comment>
<dbReference type="RefSeq" id="WP_123449837.1">
    <property type="nucleotide sequence ID" value="NZ_MOBX01000013.1"/>
</dbReference>
<protein>
    <submittedName>
        <fullName evidence="1">Uncharacterized protein</fullName>
    </submittedName>
</protein>
<dbReference type="Proteomes" id="UP000285378">
    <property type="component" value="Unassembled WGS sequence"/>
</dbReference>
<sequence>MANETAASVLYLETCKLAYTETNMSNNPRAPFQSTDEDTLSVQATEVADAARDLRNKHPASLDDAQVNEAIARIREAQTLFDYINNTNGAPPPKHVIFGAVANAVDQVNSL</sequence>